<accession>A0ABQ0DFJ2</accession>
<evidence type="ECO:0000313" key="1">
    <source>
        <dbReference type="EMBL" id="GAB1221623.1"/>
    </source>
</evidence>
<keyword evidence="2" id="KW-1185">Reference proteome</keyword>
<sequence length="69" mass="8324">MNLNKNEFDNFLKNQNYTSAMKMLKDRQRLIDTYQNDELLFQRKHQNTLIMSAFKIVQNSEEVTESDHL</sequence>
<organism evidence="1 2">
    <name type="scientific">Entamoeba nuttalli</name>
    <dbReference type="NCBI Taxonomy" id="412467"/>
    <lineage>
        <taxon>Eukaryota</taxon>
        <taxon>Amoebozoa</taxon>
        <taxon>Evosea</taxon>
        <taxon>Archamoebae</taxon>
        <taxon>Mastigamoebida</taxon>
        <taxon>Entamoebidae</taxon>
        <taxon>Entamoeba</taxon>
    </lineage>
</organism>
<dbReference type="EMBL" id="BAAFRS010000082">
    <property type="protein sequence ID" value="GAB1221623.1"/>
    <property type="molecule type" value="Genomic_DNA"/>
</dbReference>
<dbReference type="Proteomes" id="UP001628156">
    <property type="component" value="Unassembled WGS sequence"/>
</dbReference>
<name>A0ABQ0DFJ2_9EUKA</name>
<protein>
    <submittedName>
        <fullName evidence="1">Uncharacterized protein</fullName>
    </submittedName>
</protein>
<proteinExistence type="predicted"/>
<evidence type="ECO:0000313" key="2">
    <source>
        <dbReference type="Proteomes" id="UP001628156"/>
    </source>
</evidence>
<comment type="caution">
    <text evidence="1">The sequence shown here is derived from an EMBL/GenBank/DDBJ whole genome shotgun (WGS) entry which is preliminary data.</text>
</comment>
<gene>
    <name evidence="1" type="ORF">ENUP19_0082G0164</name>
</gene>
<reference evidence="1 2" key="1">
    <citation type="journal article" date="2019" name="PLoS Negl. Trop. Dis.">
        <title>Whole genome sequencing of Entamoeba nuttalli reveals mammalian host-related molecular signatures and a novel octapeptide-repeat surface protein.</title>
        <authorList>
            <person name="Tanaka M."/>
            <person name="Makiuchi T."/>
            <person name="Komiyama T."/>
            <person name="Shiina T."/>
            <person name="Osaki K."/>
            <person name="Tachibana H."/>
        </authorList>
    </citation>
    <scope>NUCLEOTIDE SEQUENCE [LARGE SCALE GENOMIC DNA]</scope>
    <source>
        <strain evidence="1 2">P19-061405</strain>
    </source>
</reference>